<name>A0AC34F5C5_9BILA</name>
<accession>A0AC34F5C5</accession>
<dbReference type="WBParaSite" id="ES5_v2.g12326.t1">
    <property type="protein sequence ID" value="ES5_v2.g12326.t1"/>
    <property type="gene ID" value="ES5_v2.g12326"/>
</dbReference>
<evidence type="ECO:0000313" key="1">
    <source>
        <dbReference type="Proteomes" id="UP000887579"/>
    </source>
</evidence>
<evidence type="ECO:0000313" key="2">
    <source>
        <dbReference type="WBParaSite" id="ES5_v2.g12326.t1"/>
    </source>
</evidence>
<protein>
    <submittedName>
        <fullName evidence="2">Uncharacterized protein</fullName>
    </submittedName>
</protein>
<organism evidence="1 2">
    <name type="scientific">Panagrolaimus sp. ES5</name>
    <dbReference type="NCBI Taxonomy" id="591445"/>
    <lineage>
        <taxon>Eukaryota</taxon>
        <taxon>Metazoa</taxon>
        <taxon>Ecdysozoa</taxon>
        <taxon>Nematoda</taxon>
        <taxon>Chromadorea</taxon>
        <taxon>Rhabditida</taxon>
        <taxon>Tylenchina</taxon>
        <taxon>Panagrolaimomorpha</taxon>
        <taxon>Panagrolaimoidea</taxon>
        <taxon>Panagrolaimidae</taxon>
        <taxon>Panagrolaimus</taxon>
    </lineage>
</organism>
<proteinExistence type="predicted"/>
<dbReference type="Proteomes" id="UP000887579">
    <property type="component" value="Unplaced"/>
</dbReference>
<sequence>MTRMDGVDDLSKIDFIAGGGGKSLRQWILTGCNLKVLNETDFNGLNNLEELDIRVNLLETIEAGSFAPLKNLQKLSLAGNFLNETSMGPEIWKGLKNLDTLDLGWNELFILPADSFKGLNTLTSLSLRHNEKLQKIEMGAFTDLNKVQFLNLSGTAMTKIEHSIMKELISLQEIHLSNCNISSIEAGTFDLQKSTLQKLSLNGNQLRNLDIKVLKELYSIQEIDLTESSRPFFLMGSSETKCSRPYTKEGLGILELTQEDLNIVYNATYDTTTTTTTTVATRIEATTASSNDFENITAINFEEIFHVVGVNGNDTLDAIEDARKPPYDINKVKYGQKTTSKNPTNSLFATIAGSALVVITVVSILLMVRHRRSAIRLNNEISAEAADKRISTSTKRIEKSIQNNKNNGVTTAV</sequence>
<reference evidence="2" key="1">
    <citation type="submission" date="2022-11" db="UniProtKB">
        <authorList>
            <consortium name="WormBaseParasite"/>
        </authorList>
    </citation>
    <scope>IDENTIFICATION</scope>
</reference>